<comment type="caution">
    <text evidence="1">The sequence shown here is derived from an EMBL/GenBank/DDBJ whole genome shotgun (WGS) entry which is preliminary data.</text>
</comment>
<dbReference type="EMBL" id="PVTE01000006">
    <property type="protein sequence ID" value="PRY40826.1"/>
    <property type="molecule type" value="Genomic_DNA"/>
</dbReference>
<reference evidence="1 2" key="1">
    <citation type="submission" date="2018-03" db="EMBL/GenBank/DDBJ databases">
        <title>Genomic Encyclopedia of Archaeal and Bacterial Type Strains, Phase II (KMG-II): from individual species to whole genera.</title>
        <authorList>
            <person name="Goeker M."/>
        </authorList>
    </citation>
    <scope>NUCLEOTIDE SEQUENCE [LARGE SCALE GENOMIC DNA]</scope>
    <source>
        <strain evidence="1 2">DSM 28354</strain>
    </source>
</reference>
<dbReference type="AlphaFoldDB" id="A0A2T0T580"/>
<sequence length="91" mass="10084">MKRILVASLGLVLFQSCGGPVRKREGEDIVDVNATEINKVNSSIHYTRDPRTNLCFAVLNNEADGFRNVFSIACVPCDSLTKMRSVIILNK</sequence>
<protein>
    <recommendedName>
        <fullName evidence="3">Lipoprotein</fullName>
    </recommendedName>
</protein>
<organism evidence="1 2">
    <name type="scientific">Spirosoma oryzae</name>
    <dbReference type="NCBI Taxonomy" id="1469603"/>
    <lineage>
        <taxon>Bacteria</taxon>
        <taxon>Pseudomonadati</taxon>
        <taxon>Bacteroidota</taxon>
        <taxon>Cytophagia</taxon>
        <taxon>Cytophagales</taxon>
        <taxon>Cytophagaceae</taxon>
        <taxon>Spirosoma</taxon>
    </lineage>
</organism>
<gene>
    <name evidence="1" type="ORF">CLV58_1069</name>
</gene>
<keyword evidence="2" id="KW-1185">Reference proteome</keyword>
<evidence type="ECO:0000313" key="2">
    <source>
        <dbReference type="Proteomes" id="UP000238375"/>
    </source>
</evidence>
<evidence type="ECO:0008006" key="3">
    <source>
        <dbReference type="Google" id="ProtNLM"/>
    </source>
</evidence>
<accession>A0A2T0T580</accession>
<dbReference type="PROSITE" id="PS51257">
    <property type="entry name" value="PROKAR_LIPOPROTEIN"/>
    <property type="match status" value="1"/>
</dbReference>
<proteinExistence type="predicted"/>
<name>A0A2T0T580_9BACT</name>
<evidence type="ECO:0000313" key="1">
    <source>
        <dbReference type="EMBL" id="PRY40826.1"/>
    </source>
</evidence>
<dbReference type="Proteomes" id="UP000238375">
    <property type="component" value="Unassembled WGS sequence"/>
</dbReference>